<organism evidence="2 3">
    <name type="scientific">Rudanella paleaurantiibacter</name>
    <dbReference type="NCBI Taxonomy" id="2614655"/>
    <lineage>
        <taxon>Bacteria</taxon>
        <taxon>Pseudomonadati</taxon>
        <taxon>Bacteroidota</taxon>
        <taxon>Cytophagia</taxon>
        <taxon>Cytophagales</taxon>
        <taxon>Cytophagaceae</taxon>
        <taxon>Rudanella</taxon>
    </lineage>
</organism>
<keyword evidence="1" id="KW-1133">Transmembrane helix</keyword>
<proteinExistence type="predicted"/>
<reference evidence="2 3" key="1">
    <citation type="submission" date="2019-10" db="EMBL/GenBank/DDBJ databases">
        <title>Rudanella paleaurantiibacter sp. nov., isolated from sludge.</title>
        <authorList>
            <person name="Xu S.Q."/>
        </authorList>
    </citation>
    <scope>NUCLEOTIDE SEQUENCE [LARGE SCALE GENOMIC DNA]</scope>
    <source>
        <strain evidence="2 3">HX-22-17</strain>
    </source>
</reference>
<protein>
    <submittedName>
        <fullName evidence="2">Uncharacterized protein</fullName>
    </submittedName>
</protein>
<dbReference type="AlphaFoldDB" id="A0A7J5TVW8"/>
<dbReference type="Proteomes" id="UP000488299">
    <property type="component" value="Unassembled WGS sequence"/>
</dbReference>
<name>A0A7J5TVW8_9BACT</name>
<evidence type="ECO:0000313" key="3">
    <source>
        <dbReference type="Proteomes" id="UP000488299"/>
    </source>
</evidence>
<accession>A0A7J5TVW8</accession>
<keyword evidence="3" id="KW-1185">Reference proteome</keyword>
<evidence type="ECO:0000313" key="2">
    <source>
        <dbReference type="EMBL" id="KAB7728430.1"/>
    </source>
</evidence>
<comment type="caution">
    <text evidence="2">The sequence shown here is derived from an EMBL/GenBank/DDBJ whole genome shotgun (WGS) entry which is preliminary data.</text>
</comment>
<gene>
    <name evidence="2" type="ORF">F5984_18845</name>
</gene>
<dbReference type="EMBL" id="WELI01000008">
    <property type="protein sequence ID" value="KAB7728430.1"/>
    <property type="molecule type" value="Genomic_DNA"/>
</dbReference>
<sequence>MAKRLLYNVGFAEILGKQMNIFSGDADGQPFLAARKGTGADTKVLYISRDMVAALLALNKAFIDSRYNLAEADNVANPVYTSADSDNDGFREIAVTNVNDNLKEVYTGQPFFSLKGDTVDDYTENAAVTANFLGAMSTASGEKSFMTQAWEFIQANWILVVALVGAFVYFDPFKLFGKKKRKK</sequence>
<evidence type="ECO:0000256" key="1">
    <source>
        <dbReference type="SAM" id="Phobius"/>
    </source>
</evidence>
<keyword evidence="1" id="KW-0472">Membrane</keyword>
<keyword evidence="1" id="KW-0812">Transmembrane</keyword>
<feature type="transmembrane region" description="Helical" evidence="1">
    <location>
        <begin position="155"/>
        <end position="173"/>
    </location>
</feature>
<dbReference type="RefSeq" id="WP_152125779.1">
    <property type="nucleotide sequence ID" value="NZ_WELI01000008.1"/>
</dbReference>